<dbReference type="PANTHER" id="PTHR46025:SF3">
    <property type="entry name" value="XYLOSYLTRANSFERASE OXT"/>
    <property type="match status" value="1"/>
</dbReference>
<dbReference type="GO" id="GO:0030158">
    <property type="term" value="F:protein xylosyltransferase activity"/>
    <property type="evidence" value="ECO:0007669"/>
    <property type="project" value="InterPro"/>
</dbReference>
<evidence type="ECO:0000256" key="1">
    <source>
        <dbReference type="ARBA" id="ARBA00004323"/>
    </source>
</evidence>
<protein>
    <recommendedName>
        <fullName evidence="14">Peptide O-xylosyltransferase</fullName>
    </recommendedName>
</protein>
<dbReference type="AlphaFoldDB" id="A0A3S2V9B4"/>
<name>A0A3S2V9B4_9SPHI</name>
<evidence type="ECO:0000256" key="2">
    <source>
        <dbReference type="ARBA" id="ARBA00004648"/>
    </source>
</evidence>
<accession>A0A3S2V9B4</accession>
<keyword evidence="9" id="KW-1133">Transmembrane helix</keyword>
<evidence type="ECO:0000256" key="5">
    <source>
        <dbReference type="ARBA" id="ARBA00022692"/>
    </source>
</evidence>
<evidence type="ECO:0000313" key="16">
    <source>
        <dbReference type="Proteomes" id="UP000282759"/>
    </source>
</evidence>
<dbReference type="Proteomes" id="UP000282759">
    <property type="component" value="Unassembled WGS sequence"/>
</dbReference>
<reference evidence="15 16" key="1">
    <citation type="submission" date="2019-01" db="EMBL/GenBank/DDBJ databases">
        <authorList>
            <person name="Chen W.-M."/>
        </authorList>
    </citation>
    <scope>NUCLEOTIDE SEQUENCE [LARGE SCALE GENOMIC DNA]</scope>
    <source>
        <strain evidence="15 16">YBJ-36</strain>
    </source>
</reference>
<keyword evidence="10" id="KW-0333">Golgi apparatus</keyword>
<gene>
    <name evidence="15" type="ORF">EOD41_07645</name>
</gene>
<evidence type="ECO:0000256" key="12">
    <source>
        <dbReference type="ARBA" id="ARBA00023157"/>
    </source>
</evidence>
<dbReference type="Pfam" id="PF02485">
    <property type="entry name" value="Branch"/>
    <property type="match status" value="1"/>
</dbReference>
<keyword evidence="16" id="KW-1185">Reference proteome</keyword>
<evidence type="ECO:0000256" key="7">
    <source>
        <dbReference type="ARBA" id="ARBA00022824"/>
    </source>
</evidence>
<proteinExistence type="predicted"/>
<dbReference type="InterPro" id="IPR003406">
    <property type="entry name" value="Glyco_trans_14"/>
</dbReference>
<keyword evidence="3" id="KW-0328">Glycosyltransferase</keyword>
<evidence type="ECO:0000256" key="14">
    <source>
        <dbReference type="ARBA" id="ARBA00042865"/>
    </source>
</evidence>
<dbReference type="PANTHER" id="PTHR46025">
    <property type="entry name" value="XYLOSYLTRANSFERASE OXT"/>
    <property type="match status" value="1"/>
</dbReference>
<evidence type="ECO:0000256" key="8">
    <source>
        <dbReference type="ARBA" id="ARBA00022968"/>
    </source>
</evidence>
<organism evidence="15 16">
    <name type="scientific">Mucilaginibacter limnophilus</name>
    <dbReference type="NCBI Taxonomy" id="1932778"/>
    <lineage>
        <taxon>Bacteria</taxon>
        <taxon>Pseudomonadati</taxon>
        <taxon>Bacteroidota</taxon>
        <taxon>Sphingobacteriia</taxon>
        <taxon>Sphingobacteriales</taxon>
        <taxon>Sphingobacteriaceae</taxon>
        <taxon>Mucilaginibacter</taxon>
    </lineage>
</organism>
<dbReference type="RefSeq" id="WP_127704185.1">
    <property type="nucleotide sequence ID" value="NZ_SACK01000002.1"/>
</dbReference>
<keyword evidence="5" id="KW-0812">Transmembrane</keyword>
<dbReference type="GO" id="GO:0015012">
    <property type="term" value="P:heparan sulfate proteoglycan biosynthetic process"/>
    <property type="evidence" value="ECO:0007669"/>
    <property type="project" value="TreeGrafter"/>
</dbReference>
<keyword evidence="11" id="KW-0472">Membrane</keyword>
<keyword evidence="4" id="KW-0808">Transferase</keyword>
<keyword evidence="12" id="KW-1015">Disulfide bond</keyword>
<dbReference type="InterPro" id="IPR043538">
    <property type="entry name" value="XYLT"/>
</dbReference>
<evidence type="ECO:0000256" key="4">
    <source>
        <dbReference type="ARBA" id="ARBA00022679"/>
    </source>
</evidence>
<keyword evidence="7" id="KW-0256">Endoplasmic reticulum</keyword>
<evidence type="ECO:0000313" key="15">
    <source>
        <dbReference type="EMBL" id="RVU01821.1"/>
    </source>
</evidence>
<keyword evidence="6" id="KW-0479">Metal-binding</keyword>
<comment type="caution">
    <text evidence="15">The sequence shown here is derived from an EMBL/GenBank/DDBJ whole genome shotgun (WGS) entry which is preliminary data.</text>
</comment>
<dbReference type="GO" id="GO:0050650">
    <property type="term" value="P:chondroitin sulfate proteoglycan biosynthetic process"/>
    <property type="evidence" value="ECO:0007669"/>
    <property type="project" value="TreeGrafter"/>
</dbReference>
<evidence type="ECO:0000256" key="6">
    <source>
        <dbReference type="ARBA" id="ARBA00022723"/>
    </source>
</evidence>
<evidence type="ECO:0000256" key="9">
    <source>
        <dbReference type="ARBA" id="ARBA00022989"/>
    </source>
</evidence>
<dbReference type="GO" id="GO:0016020">
    <property type="term" value="C:membrane"/>
    <property type="evidence" value="ECO:0007669"/>
    <property type="project" value="InterPro"/>
</dbReference>
<evidence type="ECO:0000256" key="11">
    <source>
        <dbReference type="ARBA" id="ARBA00023136"/>
    </source>
</evidence>
<evidence type="ECO:0000256" key="3">
    <source>
        <dbReference type="ARBA" id="ARBA00022676"/>
    </source>
</evidence>
<dbReference type="EMBL" id="SACK01000002">
    <property type="protein sequence ID" value="RVU01821.1"/>
    <property type="molecule type" value="Genomic_DNA"/>
</dbReference>
<keyword evidence="13" id="KW-0325">Glycoprotein</keyword>
<evidence type="ECO:0000256" key="10">
    <source>
        <dbReference type="ARBA" id="ARBA00023034"/>
    </source>
</evidence>
<comment type="subcellular location">
    <subcellularLocation>
        <location evidence="2">Endoplasmic reticulum membrane</location>
        <topology evidence="2">Single-pass type II membrane protein</topology>
    </subcellularLocation>
    <subcellularLocation>
        <location evidence="1">Golgi apparatus membrane</location>
        <topology evidence="1">Single-pass type II membrane protein</topology>
    </subcellularLocation>
</comment>
<sequence length="289" mass="33613">MRFALLIITDSPVRQIKRLVDKMNTGNFDFYIHVDKGIDQDTYKELFDTPNVYFVKNRVHVRWAGYTTQQAIFNGIKEIVASNREYAFINLLSGQDYPIKSAGHIEQFLKENVGKQFIKCWSFDDDWQEANRRVNRYHFVNLSFKGKYRVEQLINLFVKRNPKPQNLKFYGSNSTFWTLSPDCAMYVVTYVETNESLLRFLKFSWGTDEFVMQTVIMNSHYSDQVVNNNYRYIDWSAGGVKPKTLTVADFDRIVASSDIFGGKFNIEVDEKVLDLIDAANKTADSIANI</sequence>
<dbReference type="GO" id="GO:0046872">
    <property type="term" value="F:metal ion binding"/>
    <property type="evidence" value="ECO:0007669"/>
    <property type="project" value="UniProtKB-KW"/>
</dbReference>
<evidence type="ECO:0000256" key="13">
    <source>
        <dbReference type="ARBA" id="ARBA00023180"/>
    </source>
</evidence>
<keyword evidence="8" id="KW-0735">Signal-anchor</keyword>
<dbReference type="OrthoDB" id="7943907at2"/>